<sequence>MTRIICALLAAVLLCGCQSIYRPQSGNEPLGYRDARLSDTEYRISFESWRSGDRARLRPLAEYRAAELGASLGYDWMQIMDADYVMREDAALGNDAALITRGAATSSGVVTDVTPGLGMRQRVYEVSLRVRYLHEPSDDALGVLALLARPLP</sequence>
<dbReference type="KEGG" id="apac:S7S_15205"/>
<protein>
    <recommendedName>
        <fullName evidence="3">Lipoprotein</fullName>
    </recommendedName>
</protein>
<evidence type="ECO:0008006" key="3">
    <source>
        <dbReference type="Google" id="ProtNLM"/>
    </source>
</evidence>
<dbReference type="EMBL" id="CP004387">
    <property type="protein sequence ID" value="AJD49453.1"/>
    <property type="molecule type" value="Genomic_DNA"/>
</dbReference>
<dbReference type="PROSITE" id="PS51257">
    <property type="entry name" value="PROKAR_LIPOPROTEIN"/>
    <property type="match status" value="1"/>
</dbReference>
<dbReference type="AlphaFoldDB" id="A0A0B4XSS0"/>
<organism evidence="1 2">
    <name type="scientific">Isoalcanivorax pacificus W11-5</name>
    <dbReference type="NCBI Taxonomy" id="391936"/>
    <lineage>
        <taxon>Bacteria</taxon>
        <taxon>Pseudomonadati</taxon>
        <taxon>Pseudomonadota</taxon>
        <taxon>Gammaproteobacteria</taxon>
        <taxon>Oceanospirillales</taxon>
        <taxon>Alcanivoracaceae</taxon>
        <taxon>Isoalcanivorax</taxon>
    </lineage>
</organism>
<reference evidence="1 2" key="1">
    <citation type="journal article" date="2012" name="J. Bacteriol.">
        <title>Genome sequence of an alkane-degrading bacterium, Alcanivorax pacificus type strain W11-5, isolated from deep sea sediment.</title>
        <authorList>
            <person name="Lai Q."/>
            <person name="Shao Z."/>
        </authorList>
    </citation>
    <scope>NUCLEOTIDE SEQUENCE [LARGE SCALE GENOMIC DNA]</scope>
    <source>
        <strain evidence="1 2">W11-5</strain>
    </source>
</reference>
<keyword evidence="2" id="KW-1185">Reference proteome</keyword>
<proteinExistence type="predicted"/>
<dbReference type="Proteomes" id="UP000006764">
    <property type="component" value="Chromosome"/>
</dbReference>
<dbReference type="NCBIfam" id="NF047637">
    <property type="entry name" value="lipo_CC0125"/>
    <property type="match status" value="1"/>
</dbReference>
<dbReference type="STRING" id="391936.S7S_15205"/>
<gene>
    <name evidence="1" type="ORF">S7S_15205</name>
</gene>
<evidence type="ECO:0000313" key="2">
    <source>
        <dbReference type="Proteomes" id="UP000006764"/>
    </source>
</evidence>
<name>A0A0B4XSS0_9GAMM</name>
<dbReference type="HOGENOM" id="CLU_1718485_0_0_6"/>
<accession>A0A0B4XSS0</accession>
<evidence type="ECO:0000313" key="1">
    <source>
        <dbReference type="EMBL" id="AJD49453.1"/>
    </source>
</evidence>